<accession>A0A560K9Q4</accession>
<comment type="caution">
    <text evidence="1">The sequence shown here is derived from an EMBL/GenBank/DDBJ whole genome shotgun (WGS) entry which is preliminary data.</text>
</comment>
<name>A0A560K9Q4_9PROT</name>
<dbReference type="RefSeq" id="WP_145609489.1">
    <property type="nucleotide sequence ID" value="NZ_JARPAF010000002.1"/>
</dbReference>
<protein>
    <submittedName>
        <fullName evidence="1">Uncharacterized protein</fullName>
    </submittedName>
</protein>
<dbReference type="Proteomes" id="UP000320516">
    <property type="component" value="Unassembled WGS sequence"/>
</dbReference>
<sequence>MLLPPRDGAGWFQQMRQMMVASIHGKLRAPVTALVLSGVLFSVMSGSALAATDPDPAKAFIASLAGKQEPVAQAIVTPSLAQPLDDPARLFIDRLAGKHEGPSHAVSADADTHPDQDFINRLGGRSF</sequence>
<organism evidence="1 2">
    <name type="scientific">Nitrospirillum amazonense</name>
    <dbReference type="NCBI Taxonomy" id="28077"/>
    <lineage>
        <taxon>Bacteria</taxon>
        <taxon>Pseudomonadati</taxon>
        <taxon>Pseudomonadota</taxon>
        <taxon>Alphaproteobacteria</taxon>
        <taxon>Rhodospirillales</taxon>
        <taxon>Azospirillaceae</taxon>
        <taxon>Nitrospirillum</taxon>
    </lineage>
</organism>
<proteinExistence type="predicted"/>
<dbReference type="EMBL" id="VITV01000002">
    <property type="protein sequence ID" value="TWB80058.1"/>
    <property type="molecule type" value="Genomic_DNA"/>
</dbReference>
<dbReference type="AlphaFoldDB" id="A0A560K9Q4"/>
<evidence type="ECO:0000313" key="1">
    <source>
        <dbReference type="EMBL" id="TWB80058.1"/>
    </source>
</evidence>
<evidence type="ECO:0000313" key="2">
    <source>
        <dbReference type="Proteomes" id="UP000320516"/>
    </source>
</evidence>
<gene>
    <name evidence="1" type="ORF">FBZ87_102482</name>
</gene>
<reference evidence="1 2" key="1">
    <citation type="submission" date="2019-06" db="EMBL/GenBank/DDBJ databases">
        <title>Genomic Encyclopedia of Type Strains, Phase IV (KMG-V): Genome sequencing to study the core and pangenomes of soil and plant-associated prokaryotes.</title>
        <authorList>
            <person name="Whitman W."/>
        </authorList>
    </citation>
    <scope>NUCLEOTIDE SEQUENCE [LARGE SCALE GENOMIC DNA]</scope>
    <source>
        <strain evidence="1 2">BR 12005</strain>
    </source>
</reference>